<dbReference type="OrthoDB" id="6740035at2"/>
<dbReference type="RefSeq" id="WP_044990631.1">
    <property type="nucleotide sequence ID" value="NZ_VIRB01000122.1"/>
</dbReference>
<keyword evidence="1" id="KW-0812">Transmembrane</keyword>
<dbReference type="EMBL" id="VIRB01000122">
    <property type="protein sequence ID" value="NDO70892.1"/>
    <property type="molecule type" value="Genomic_DNA"/>
</dbReference>
<keyword evidence="1" id="KW-0472">Membrane</keyword>
<reference evidence="2 3" key="1">
    <citation type="submission" date="2019-07" db="EMBL/GenBank/DDBJ databases">
        <title>Draft genome sequences of 15 bacterial species constituting the stable defined intestinal microbiota of the GM15 gnotobiotic mouse model.</title>
        <authorList>
            <person name="Elie C."/>
            <person name="Mathieu A."/>
            <person name="Saliou A."/>
            <person name="Darnaud M."/>
            <person name="Leulier F."/>
            <person name="Tamellini A."/>
        </authorList>
    </citation>
    <scope>NUCLEOTIDE SEQUENCE [LARGE SCALE GENOMIC DNA]</scope>
    <source>
        <strain evidence="3">ASF 502</strain>
    </source>
</reference>
<evidence type="ECO:0000313" key="2">
    <source>
        <dbReference type="EMBL" id="NDO70892.1"/>
    </source>
</evidence>
<dbReference type="Proteomes" id="UP000474104">
    <property type="component" value="Unassembled WGS sequence"/>
</dbReference>
<proteinExistence type="predicted"/>
<keyword evidence="1" id="KW-1133">Transmembrane helix</keyword>
<evidence type="ECO:0000313" key="3">
    <source>
        <dbReference type="Proteomes" id="UP000474104"/>
    </source>
</evidence>
<sequence length="313" mass="36535">MAELFISVISLFVFVEIFTLGHFREWFGTVFGTGGYQSWYYNSSKSYYIFEVDFSYIMLIQAMLAIVYLVLLFARGVDKETLRRYGIPGFANMTCFCSVNEYKLLSGGSNREVALAVLFLTIFFEAIRLFDNNQKICRSAFITSIIIGFSWVVSMAESEAIFFFMTNKEGEYVASLGGNMTSLAGDLEAASQFLKGNGFWATYASAQEVVEEKFQPSGTDYIIHVLGDEQRNKYMSQFREGDFKYVATIRKEFTDYEYWIERANWFFYRELYKYWHPIFLNAYEIYWERNTLGEEYVVSDNYEIQIIDSNFAL</sequence>
<dbReference type="AlphaFoldDB" id="A0A9X5CAE9"/>
<comment type="caution">
    <text evidence="2">The sequence shown here is derived from an EMBL/GenBank/DDBJ whole genome shotgun (WGS) entry which is preliminary data.</text>
</comment>
<organism evidence="2 3">
    <name type="scientific">Schaedlerella arabinosiphila</name>
    <dbReference type="NCBI Taxonomy" id="2044587"/>
    <lineage>
        <taxon>Bacteria</taxon>
        <taxon>Bacillati</taxon>
        <taxon>Bacillota</taxon>
        <taxon>Clostridia</taxon>
        <taxon>Lachnospirales</taxon>
        <taxon>Lachnospiraceae</taxon>
        <taxon>Schaedlerella</taxon>
    </lineage>
</organism>
<evidence type="ECO:0000256" key="1">
    <source>
        <dbReference type="SAM" id="Phobius"/>
    </source>
</evidence>
<protein>
    <submittedName>
        <fullName evidence="2">Uncharacterized protein</fullName>
    </submittedName>
</protein>
<feature type="transmembrane region" description="Helical" evidence="1">
    <location>
        <begin position="136"/>
        <end position="156"/>
    </location>
</feature>
<gene>
    <name evidence="2" type="ORF">FMM80_20460</name>
</gene>
<feature type="transmembrane region" description="Helical" evidence="1">
    <location>
        <begin position="47"/>
        <end position="74"/>
    </location>
</feature>
<accession>A0A9X5CAE9</accession>
<name>A0A9X5CAE9_9FIRM</name>